<dbReference type="PANTHER" id="PTHR36566:SF1">
    <property type="entry name" value="PYRIDINIUM-3,5-BISTHIOCARBOXYLIC ACID MONONUCLEOTIDE NICKEL INSERTION PROTEIN"/>
    <property type="match status" value="1"/>
</dbReference>
<keyword evidence="1 2" id="KW-0533">Nickel</keyword>
<sequence>MEHLAYFDCPTGVAGDMCLGALVDAGLPVDVLHQQLSGLPSEVRFTLAVQPVQRQGQRATQVLVHPQGEQPHHRHWAEIRTWLAEAHLPPAVQNWSQGIFQRLAQTEGRVHGMPPEQVGFHEVGAVDAIVDIVGTCIGLHYFNITKIYCSPLPLGSGTVKTAHGIMAVPTPAVLQLCQQRQVPIYDNGIDRELVTPTGAAIVTTLAQGFGRPPALKLERVGWGAGGRELPLANILRLWLGSPPASALTEPVVLLETQVDDMSPQGLAYACERLREGGALDVWIQAITMKKGRQGVLLQVLCHPELVAPCEELLLQETTTLGVRRQWQERRLLPRRLVTVMTDWGEVAVKVAEYTGRRVNVQPEYEDCARIARTHGLPWKQVHQQVLHRFWQDMGQES</sequence>
<evidence type="ECO:0000256" key="1">
    <source>
        <dbReference type="ARBA" id="ARBA00022596"/>
    </source>
</evidence>
<evidence type="ECO:0000256" key="2">
    <source>
        <dbReference type="HAMAP-Rule" id="MF_01074"/>
    </source>
</evidence>
<dbReference type="PANTHER" id="PTHR36566">
    <property type="entry name" value="NICKEL INSERTION PROTEIN-RELATED"/>
    <property type="match status" value="1"/>
</dbReference>
<keyword evidence="2" id="KW-0456">Lyase</keyword>
<dbReference type="OrthoDB" id="9765625at2"/>
<dbReference type="NCBIfam" id="TIGR00299">
    <property type="entry name" value="nickel pincer cofactor biosynthesis protein LarC"/>
    <property type="match status" value="1"/>
</dbReference>
<dbReference type="STRING" id="1188229.GlitD10_0357"/>
<reference evidence="3 4" key="1">
    <citation type="submission" date="2016-10" db="EMBL/GenBank/DDBJ databases">
        <title>Description of Gloeomargarita lithophora gen. nov., sp. nov., a thylakoid-bearing basal-branching cyanobacterium with intracellular carbonates, and proposal for Gloeomargaritales ord. nov.</title>
        <authorList>
            <person name="Moreira D."/>
            <person name="Tavera R."/>
            <person name="Benzerara K."/>
            <person name="Skouri-Panet F."/>
            <person name="Couradeau E."/>
            <person name="Gerard E."/>
            <person name="Loussert C."/>
            <person name="Novelo E."/>
            <person name="Zivanovic Y."/>
            <person name="Lopez-Garcia P."/>
        </authorList>
    </citation>
    <scope>NUCLEOTIDE SEQUENCE [LARGE SCALE GENOMIC DNA]</scope>
    <source>
        <strain evidence="3 4">D10</strain>
    </source>
</reference>
<proteinExistence type="inferred from homology"/>
<dbReference type="Gene3D" id="3.30.70.1380">
    <property type="entry name" value="Transcriptional regulatory protein pf0864 domain like"/>
    <property type="match status" value="1"/>
</dbReference>
<keyword evidence="4" id="KW-1185">Reference proteome</keyword>
<comment type="similarity">
    <text evidence="2">Belongs to the LarC family.</text>
</comment>
<evidence type="ECO:0000313" key="3">
    <source>
        <dbReference type="EMBL" id="APB32667.1"/>
    </source>
</evidence>
<dbReference type="InterPro" id="IPR002822">
    <property type="entry name" value="Ni_insertion"/>
</dbReference>
<protein>
    <recommendedName>
        <fullName evidence="2">Putative nickel insertion protein</fullName>
    </recommendedName>
</protein>
<dbReference type="Pfam" id="PF01969">
    <property type="entry name" value="Ni_insertion"/>
    <property type="match status" value="1"/>
</dbReference>
<dbReference type="RefSeq" id="WP_071453364.1">
    <property type="nucleotide sequence ID" value="NZ_CP017675.1"/>
</dbReference>
<evidence type="ECO:0000313" key="4">
    <source>
        <dbReference type="Proteomes" id="UP000180235"/>
    </source>
</evidence>
<dbReference type="HAMAP" id="MF_01074">
    <property type="entry name" value="LarC"/>
    <property type="match status" value="1"/>
</dbReference>
<dbReference type="Proteomes" id="UP000180235">
    <property type="component" value="Chromosome"/>
</dbReference>
<organism evidence="3 4">
    <name type="scientific">Gloeomargarita lithophora Alchichica-D10</name>
    <dbReference type="NCBI Taxonomy" id="1188229"/>
    <lineage>
        <taxon>Bacteria</taxon>
        <taxon>Bacillati</taxon>
        <taxon>Cyanobacteriota</taxon>
        <taxon>Cyanophyceae</taxon>
        <taxon>Gloeomargaritales</taxon>
        <taxon>Gloeomargaritaceae</taxon>
        <taxon>Gloeomargarita</taxon>
    </lineage>
</organism>
<dbReference type="GO" id="GO:0016829">
    <property type="term" value="F:lyase activity"/>
    <property type="evidence" value="ECO:0007669"/>
    <property type="project" value="UniProtKB-UniRule"/>
</dbReference>
<dbReference type="Gene3D" id="3.10.20.300">
    <property type="entry name" value="mk0293 like domain"/>
    <property type="match status" value="1"/>
</dbReference>
<dbReference type="EMBL" id="CP017675">
    <property type="protein sequence ID" value="APB32667.1"/>
    <property type="molecule type" value="Genomic_DNA"/>
</dbReference>
<dbReference type="KEGG" id="glt:GlitD10_0357"/>
<dbReference type="GO" id="GO:0016151">
    <property type="term" value="F:nickel cation binding"/>
    <property type="evidence" value="ECO:0007669"/>
    <property type="project" value="UniProtKB-UniRule"/>
</dbReference>
<gene>
    <name evidence="3" type="ORF">GlitD10_0357</name>
</gene>
<accession>A0A1J0A9R2</accession>
<dbReference type="AlphaFoldDB" id="A0A1J0A9R2"/>
<name>A0A1J0A9R2_9CYAN</name>